<feature type="domain" description="Transposase DDE" evidence="2">
    <location>
        <begin position="84"/>
        <end position="180"/>
    </location>
</feature>
<sequence>MRITARRRRNGPRRPRDHPTTQWHHGRRRGALHRVQLEGEEGPCPRASDRATHPGADLERPTLFDTHRFHALFTTPALDTVTADQVHRRHAIIEQVHDDLKCSALAHLPSGRFTANAAWLVLAVIAFNLTRTAATITRPDLPTIRRKLITVPARIASSGRRITLHLPRAWPWEAAWTTLFSHALAPPQS</sequence>
<dbReference type="InterPro" id="IPR025668">
    <property type="entry name" value="Tnp_DDE_dom"/>
</dbReference>
<dbReference type="Proteomes" id="UP000776164">
    <property type="component" value="Unassembled WGS sequence"/>
</dbReference>
<reference evidence="3 4" key="1">
    <citation type="submission" date="2021-01" db="EMBL/GenBank/DDBJ databases">
        <title>Sequencing the genomes of 1000 actinobacteria strains.</title>
        <authorList>
            <person name="Klenk H.-P."/>
        </authorList>
    </citation>
    <scope>NUCLEOTIDE SEQUENCE [LARGE SCALE GENOMIC DNA]</scope>
    <source>
        <strain evidence="3 4">DSM 13057</strain>
    </source>
</reference>
<keyword evidence="4" id="KW-1185">Reference proteome</keyword>
<dbReference type="EMBL" id="JAFBBU010000001">
    <property type="protein sequence ID" value="MBM7470642.1"/>
    <property type="molecule type" value="Genomic_DNA"/>
</dbReference>
<accession>A0ABS2L0N8</accession>
<protein>
    <recommendedName>
        <fullName evidence="2">Transposase DDE domain-containing protein</fullName>
    </recommendedName>
</protein>
<evidence type="ECO:0000313" key="4">
    <source>
        <dbReference type="Proteomes" id="UP000776164"/>
    </source>
</evidence>
<feature type="compositionally biased region" description="Basic residues" evidence="1">
    <location>
        <begin position="1"/>
        <end position="16"/>
    </location>
</feature>
<organism evidence="3 4">
    <name type="scientific">Subtercola frigoramans</name>
    <dbReference type="NCBI Taxonomy" id="120298"/>
    <lineage>
        <taxon>Bacteria</taxon>
        <taxon>Bacillati</taxon>
        <taxon>Actinomycetota</taxon>
        <taxon>Actinomycetes</taxon>
        <taxon>Micrococcales</taxon>
        <taxon>Microbacteriaceae</taxon>
        <taxon>Subtercola</taxon>
    </lineage>
</organism>
<feature type="region of interest" description="Disordered" evidence="1">
    <location>
        <begin position="1"/>
        <end position="29"/>
    </location>
</feature>
<evidence type="ECO:0000313" key="3">
    <source>
        <dbReference type="EMBL" id="MBM7470642.1"/>
    </source>
</evidence>
<name>A0ABS2L0N8_9MICO</name>
<proteinExistence type="predicted"/>
<gene>
    <name evidence="3" type="ORF">JOE66_000276</name>
</gene>
<evidence type="ECO:0000259" key="2">
    <source>
        <dbReference type="Pfam" id="PF13701"/>
    </source>
</evidence>
<evidence type="ECO:0000256" key="1">
    <source>
        <dbReference type="SAM" id="MobiDB-lite"/>
    </source>
</evidence>
<dbReference type="Pfam" id="PF13701">
    <property type="entry name" value="DDE_Tnp_1_4"/>
    <property type="match status" value="1"/>
</dbReference>
<comment type="caution">
    <text evidence="3">The sequence shown here is derived from an EMBL/GenBank/DDBJ whole genome shotgun (WGS) entry which is preliminary data.</text>
</comment>